<dbReference type="GO" id="GO:0006950">
    <property type="term" value="P:response to stress"/>
    <property type="evidence" value="ECO:0007669"/>
    <property type="project" value="TreeGrafter"/>
</dbReference>
<sequence>MDDKLREQFLAATIRLKKMESMLVSDCEMQINELVILMSITKGCACGKSCGTNLNVPEIQKKLHISKPAVSYILNTLEKKNYITREIDPEDRRKIAINATPQGQAAAEESSLRYDRAWRELLSGFGEDNMQHLIQLLTLLNEHCESFCSEEKKKK</sequence>
<evidence type="ECO:0000313" key="3">
    <source>
        <dbReference type="Proteomes" id="UP000602647"/>
    </source>
</evidence>
<protein>
    <submittedName>
        <fullName evidence="2">MarR family transcriptional regulator</fullName>
    </submittedName>
</protein>
<proteinExistence type="predicted"/>
<dbReference type="InterPro" id="IPR036388">
    <property type="entry name" value="WH-like_DNA-bd_sf"/>
</dbReference>
<dbReference type="PANTHER" id="PTHR33164">
    <property type="entry name" value="TRANSCRIPTIONAL REGULATOR, MARR FAMILY"/>
    <property type="match status" value="1"/>
</dbReference>
<keyword evidence="3" id="KW-1185">Reference proteome</keyword>
<dbReference type="AlphaFoldDB" id="A0A923SQL7"/>
<feature type="domain" description="HTH marR-type" evidence="1">
    <location>
        <begin position="1"/>
        <end position="142"/>
    </location>
</feature>
<evidence type="ECO:0000259" key="1">
    <source>
        <dbReference type="PROSITE" id="PS50995"/>
    </source>
</evidence>
<dbReference type="SMART" id="SM00347">
    <property type="entry name" value="HTH_MARR"/>
    <property type="match status" value="1"/>
</dbReference>
<dbReference type="PRINTS" id="PR00598">
    <property type="entry name" value="HTHMARR"/>
</dbReference>
<dbReference type="InterPro" id="IPR000835">
    <property type="entry name" value="HTH_MarR-typ"/>
</dbReference>
<dbReference type="Pfam" id="PF01047">
    <property type="entry name" value="MarR"/>
    <property type="match status" value="1"/>
</dbReference>
<dbReference type="PANTHER" id="PTHR33164:SF43">
    <property type="entry name" value="HTH-TYPE TRANSCRIPTIONAL REPRESSOR YETL"/>
    <property type="match status" value="1"/>
</dbReference>
<dbReference type="Proteomes" id="UP000602647">
    <property type="component" value="Unassembled WGS sequence"/>
</dbReference>
<dbReference type="InterPro" id="IPR036390">
    <property type="entry name" value="WH_DNA-bd_sf"/>
</dbReference>
<reference evidence="2" key="1">
    <citation type="submission" date="2020-08" db="EMBL/GenBank/DDBJ databases">
        <title>Genome public.</title>
        <authorList>
            <person name="Liu C."/>
            <person name="Sun Q."/>
        </authorList>
    </citation>
    <scope>NUCLEOTIDE SEQUENCE</scope>
    <source>
        <strain evidence="2">BX12</strain>
    </source>
</reference>
<dbReference type="EMBL" id="JACRYT010000006">
    <property type="protein sequence ID" value="MBC6679767.1"/>
    <property type="molecule type" value="Genomic_DNA"/>
</dbReference>
<dbReference type="Gene3D" id="1.10.10.10">
    <property type="entry name" value="Winged helix-like DNA-binding domain superfamily/Winged helix DNA-binding domain"/>
    <property type="match status" value="1"/>
</dbReference>
<evidence type="ECO:0000313" key="2">
    <source>
        <dbReference type="EMBL" id="MBC6679767.1"/>
    </source>
</evidence>
<dbReference type="GO" id="GO:0003700">
    <property type="term" value="F:DNA-binding transcription factor activity"/>
    <property type="evidence" value="ECO:0007669"/>
    <property type="project" value="InterPro"/>
</dbReference>
<dbReference type="RefSeq" id="WP_187302870.1">
    <property type="nucleotide sequence ID" value="NZ_CBCTON010000030.1"/>
</dbReference>
<gene>
    <name evidence="2" type="ORF">H9L42_07995</name>
</gene>
<dbReference type="SUPFAM" id="SSF46785">
    <property type="entry name" value="Winged helix' DNA-binding domain"/>
    <property type="match status" value="1"/>
</dbReference>
<organism evidence="2 3">
    <name type="scientific">Zhenpiania hominis</name>
    <dbReference type="NCBI Taxonomy" id="2763644"/>
    <lineage>
        <taxon>Bacteria</taxon>
        <taxon>Bacillati</taxon>
        <taxon>Bacillota</taxon>
        <taxon>Clostridia</taxon>
        <taxon>Peptostreptococcales</taxon>
        <taxon>Anaerovoracaceae</taxon>
        <taxon>Zhenpiania</taxon>
    </lineage>
</organism>
<dbReference type="PROSITE" id="PS50995">
    <property type="entry name" value="HTH_MARR_2"/>
    <property type="match status" value="1"/>
</dbReference>
<name>A0A923SQL7_9FIRM</name>
<accession>A0A923SQL7</accession>
<dbReference type="InterPro" id="IPR039422">
    <property type="entry name" value="MarR/SlyA-like"/>
</dbReference>
<comment type="caution">
    <text evidence="2">The sequence shown here is derived from an EMBL/GenBank/DDBJ whole genome shotgun (WGS) entry which is preliminary data.</text>
</comment>